<sequence length="208" mass="23129">MKLIIFGATGSIGSQLVKQALDQGHSVTAFTRSPEKLATFAHNNLQIIKGDLQHATDVENAIRNQDAVLCAIGDGANGKVRATGTRHILDAMQKTGSKRFICQTTLGLGNSAGNLNFFWKYIMFGWLLKKAFQDHQIQERYIFDSSLDYTVVRPSAFTNGSVTNTYKVDFDGNYKKLSLKISRADVANFMLQQLQNRLYSRKAVSISN</sequence>
<accession>A0AAE3QQY0</accession>
<dbReference type="GO" id="GO:0004074">
    <property type="term" value="F:biliverdin reductase [NAD(P)H] activity"/>
    <property type="evidence" value="ECO:0007669"/>
    <property type="project" value="TreeGrafter"/>
</dbReference>
<gene>
    <name evidence="2" type="ORF">QNI16_11460</name>
</gene>
<dbReference type="Proteomes" id="UP001241110">
    <property type="component" value="Unassembled WGS sequence"/>
</dbReference>
<dbReference type="InterPro" id="IPR036291">
    <property type="entry name" value="NAD(P)-bd_dom_sf"/>
</dbReference>
<comment type="caution">
    <text evidence="2">The sequence shown here is derived from an EMBL/GenBank/DDBJ whole genome shotgun (WGS) entry which is preliminary data.</text>
</comment>
<proteinExistence type="predicted"/>
<dbReference type="InterPro" id="IPR016040">
    <property type="entry name" value="NAD(P)-bd_dom"/>
</dbReference>
<dbReference type="GO" id="GO:0042602">
    <property type="term" value="F:riboflavin reductase (NADPH) activity"/>
    <property type="evidence" value="ECO:0007669"/>
    <property type="project" value="TreeGrafter"/>
</dbReference>
<evidence type="ECO:0000259" key="1">
    <source>
        <dbReference type="Pfam" id="PF13460"/>
    </source>
</evidence>
<dbReference type="PANTHER" id="PTHR43355">
    <property type="entry name" value="FLAVIN REDUCTASE (NADPH)"/>
    <property type="match status" value="1"/>
</dbReference>
<protein>
    <submittedName>
        <fullName evidence="2">SDR family oxidoreductase</fullName>
    </submittedName>
</protein>
<feature type="domain" description="NAD(P)-binding" evidence="1">
    <location>
        <begin position="7"/>
        <end position="196"/>
    </location>
</feature>
<dbReference type="CDD" id="cd05244">
    <property type="entry name" value="BVR-B_like_SDR_a"/>
    <property type="match status" value="1"/>
</dbReference>
<dbReference type="SUPFAM" id="SSF51735">
    <property type="entry name" value="NAD(P)-binding Rossmann-fold domains"/>
    <property type="match status" value="1"/>
</dbReference>
<dbReference type="PANTHER" id="PTHR43355:SF2">
    <property type="entry name" value="FLAVIN REDUCTASE (NADPH)"/>
    <property type="match status" value="1"/>
</dbReference>
<dbReference type="InterPro" id="IPR051606">
    <property type="entry name" value="Polyketide_Oxido-like"/>
</dbReference>
<dbReference type="AlphaFoldDB" id="A0AAE3QQY0"/>
<organism evidence="2 3">
    <name type="scientific">Xanthocytophaga flava</name>
    <dbReference type="NCBI Taxonomy" id="3048013"/>
    <lineage>
        <taxon>Bacteria</taxon>
        <taxon>Pseudomonadati</taxon>
        <taxon>Bacteroidota</taxon>
        <taxon>Cytophagia</taxon>
        <taxon>Cytophagales</taxon>
        <taxon>Rhodocytophagaceae</taxon>
        <taxon>Xanthocytophaga</taxon>
    </lineage>
</organism>
<dbReference type="EMBL" id="JASJOS010000004">
    <property type="protein sequence ID" value="MDJ1481103.1"/>
    <property type="molecule type" value="Genomic_DNA"/>
</dbReference>
<reference evidence="2" key="1">
    <citation type="submission" date="2023-05" db="EMBL/GenBank/DDBJ databases">
        <authorList>
            <person name="Zhang X."/>
        </authorList>
    </citation>
    <scope>NUCLEOTIDE SEQUENCE</scope>
    <source>
        <strain evidence="2">YF14B1</strain>
    </source>
</reference>
<name>A0AAE3QQY0_9BACT</name>
<evidence type="ECO:0000313" key="3">
    <source>
        <dbReference type="Proteomes" id="UP001241110"/>
    </source>
</evidence>
<dbReference type="Gene3D" id="3.40.50.720">
    <property type="entry name" value="NAD(P)-binding Rossmann-like Domain"/>
    <property type="match status" value="1"/>
</dbReference>
<dbReference type="RefSeq" id="WP_313978443.1">
    <property type="nucleotide sequence ID" value="NZ_JASJOS010000004.1"/>
</dbReference>
<evidence type="ECO:0000313" key="2">
    <source>
        <dbReference type="EMBL" id="MDJ1481103.1"/>
    </source>
</evidence>
<dbReference type="Pfam" id="PF13460">
    <property type="entry name" value="NAD_binding_10"/>
    <property type="match status" value="1"/>
</dbReference>